<protein>
    <recommendedName>
        <fullName evidence="3">F-box domain-containing protein</fullName>
    </recommendedName>
</protein>
<proteinExistence type="predicted"/>
<organism evidence="4 5">
    <name type="scientific">Dendryphion nanum</name>
    <dbReference type="NCBI Taxonomy" id="256645"/>
    <lineage>
        <taxon>Eukaryota</taxon>
        <taxon>Fungi</taxon>
        <taxon>Dikarya</taxon>
        <taxon>Ascomycota</taxon>
        <taxon>Pezizomycotina</taxon>
        <taxon>Dothideomycetes</taxon>
        <taxon>Pleosporomycetidae</taxon>
        <taxon>Pleosporales</taxon>
        <taxon>Torulaceae</taxon>
        <taxon>Dendryphion</taxon>
    </lineage>
</organism>
<feature type="domain" description="F-box" evidence="3">
    <location>
        <begin position="210"/>
        <end position="260"/>
    </location>
</feature>
<reference evidence="4" key="1">
    <citation type="journal article" date="2021" name="Nat. Commun.">
        <title>Genetic determinants of endophytism in the Arabidopsis root mycobiome.</title>
        <authorList>
            <person name="Mesny F."/>
            <person name="Miyauchi S."/>
            <person name="Thiergart T."/>
            <person name="Pickel B."/>
            <person name="Atanasova L."/>
            <person name="Karlsson M."/>
            <person name="Huettel B."/>
            <person name="Barry K.W."/>
            <person name="Haridas S."/>
            <person name="Chen C."/>
            <person name="Bauer D."/>
            <person name="Andreopoulos W."/>
            <person name="Pangilinan J."/>
            <person name="LaButti K."/>
            <person name="Riley R."/>
            <person name="Lipzen A."/>
            <person name="Clum A."/>
            <person name="Drula E."/>
            <person name="Henrissat B."/>
            <person name="Kohler A."/>
            <person name="Grigoriev I.V."/>
            <person name="Martin F.M."/>
            <person name="Hacquard S."/>
        </authorList>
    </citation>
    <scope>NUCLEOTIDE SEQUENCE</scope>
    <source>
        <strain evidence="4">MPI-CAGE-CH-0243</strain>
    </source>
</reference>
<dbReference type="GO" id="GO:0005737">
    <property type="term" value="C:cytoplasm"/>
    <property type="evidence" value="ECO:0007669"/>
    <property type="project" value="TreeGrafter"/>
</dbReference>
<dbReference type="InterPro" id="IPR045464">
    <property type="entry name" value="Hrt3/FBXO9_C"/>
</dbReference>
<feature type="compositionally biased region" description="Low complexity" evidence="2">
    <location>
        <begin position="27"/>
        <end position="43"/>
    </location>
</feature>
<dbReference type="GO" id="GO:0031146">
    <property type="term" value="P:SCF-dependent proteasomal ubiquitin-dependent protein catabolic process"/>
    <property type="evidence" value="ECO:0007669"/>
    <property type="project" value="TreeGrafter"/>
</dbReference>
<dbReference type="SUPFAM" id="SSF81383">
    <property type="entry name" value="F-box domain"/>
    <property type="match status" value="1"/>
</dbReference>
<feature type="compositionally biased region" description="Basic and acidic residues" evidence="2">
    <location>
        <begin position="69"/>
        <end position="88"/>
    </location>
</feature>
<dbReference type="Pfam" id="PF12937">
    <property type="entry name" value="F-box-like"/>
    <property type="match status" value="1"/>
</dbReference>
<dbReference type="Proteomes" id="UP000700596">
    <property type="component" value="Unassembled WGS sequence"/>
</dbReference>
<name>A0A9P9EEX5_9PLEO</name>
<dbReference type="PROSITE" id="PS50181">
    <property type="entry name" value="FBOX"/>
    <property type="match status" value="1"/>
</dbReference>
<evidence type="ECO:0000313" key="5">
    <source>
        <dbReference type="Proteomes" id="UP000700596"/>
    </source>
</evidence>
<sequence length="519" mass="57794">MNNNTEEELENFRQQWREEVLTKSKSKAPAAAPAKTTHASSSKPHAPKSNAPEAHGHARHQSIEEIDEVQPHVYHDLGEKQHGRRLDETDVPSSSSTKEPRSALEHYERAVEKESQGSLGDSVNLYRKAFRLDSNVHQTYKNKHFPPSSFPQPKPKPEDPNPSNASVTVPNTAHHSLHGLSTSLQSMIEEFSSLTIQGEVPPTEFSPPPPCPIASVPEEILVEILKHLAVDDVSSFVRLAQVCKRLAYLVTTEERVWKRISLGHEFGFAAMHYKYQCQIDGKPLGDDGEGGQILGSDTEDDDEEDESASPPANLTTSLVPSVYPSYRALFRQRPRLRFNGCYISTVNYARPGATSPTSISWISPIHIVTYYRYLRFLRDGTCISLLTTSEPADVVPYLHMEHIHKSHGNLPSAPMKDALLGRWKLSGPQVPGEEEGEKEGTVHIETVGSTPKYLFRMALTMSSAGRGARNNKLNWLGYWSYNLLTDDMAPFGLKNDRAFYWSRVKSFGTGLDEGGAVAL</sequence>
<gene>
    <name evidence="4" type="ORF">B0J11DRAFT_587332</name>
</gene>
<dbReference type="EMBL" id="JAGMWT010000001">
    <property type="protein sequence ID" value="KAH7138204.1"/>
    <property type="molecule type" value="Genomic_DNA"/>
</dbReference>
<feature type="compositionally biased region" description="Basic and acidic residues" evidence="2">
    <location>
        <begin position="98"/>
        <end position="115"/>
    </location>
</feature>
<dbReference type="GO" id="GO:0019005">
    <property type="term" value="C:SCF ubiquitin ligase complex"/>
    <property type="evidence" value="ECO:0007669"/>
    <property type="project" value="TreeGrafter"/>
</dbReference>
<dbReference type="Pfam" id="PF19270">
    <property type="entry name" value="FBO_C"/>
    <property type="match status" value="1"/>
</dbReference>
<dbReference type="OrthoDB" id="2117972at2759"/>
<evidence type="ECO:0000256" key="1">
    <source>
        <dbReference type="ARBA" id="ARBA00022786"/>
    </source>
</evidence>
<feature type="compositionally biased region" description="Acidic residues" evidence="2">
    <location>
        <begin position="297"/>
        <end position="307"/>
    </location>
</feature>
<feature type="region of interest" description="Disordered" evidence="2">
    <location>
        <begin position="286"/>
        <end position="316"/>
    </location>
</feature>
<evidence type="ECO:0000313" key="4">
    <source>
        <dbReference type="EMBL" id="KAH7138204.1"/>
    </source>
</evidence>
<dbReference type="InterPro" id="IPR001810">
    <property type="entry name" value="F-box_dom"/>
</dbReference>
<dbReference type="AlphaFoldDB" id="A0A9P9EEX5"/>
<dbReference type="Gene3D" id="1.20.1280.50">
    <property type="match status" value="1"/>
</dbReference>
<keyword evidence="1" id="KW-0833">Ubl conjugation pathway</keyword>
<comment type="caution">
    <text evidence="4">The sequence shown here is derived from an EMBL/GenBank/DDBJ whole genome shotgun (WGS) entry which is preliminary data.</text>
</comment>
<feature type="region of interest" description="Disordered" evidence="2">
    <location>
        <begin position="140"/>
        <end position="171"/>
    </location>
</feature>
<dbReference type="PANTHER" id="PTHR12874:SF9">
    <property type="entry name" value="F-BOX ONLY PROTEIN 48"/>
    <property type="match status" value="1"/>
</dbReference>
<keyword evidence="5" id="KW-1185">Reference proteome</keyword>
<evidence type="ECO:0000259" key="3">
    <source>
        <dbReference type="PROSITE" id="PS50181"/>
    </source>
</evidence>
<accession>A0A9P9EEX5</accession>
<feature type="region of interest" description="Disordered" evidence="2">
    <location>
        <begin position="1"/>
        <end position="119"/>
    </location>
</feature>
<evidence type="ECO:0000256" key="2">
    <source>
        <dbReference type="SAM" id="MobiDB-lite"/>
    </source>
</evidence>
<dbReference type="PANTHER" id="PTHR12874">
    <property type="entry name" value="F-BOX ONLY PROTEIN 48-RELATED"/>
    <property type="match status" value="1"/>
</dbReference>
<dbReference type="InterPro" id="IPR036047">
    <property type="entry name" value="F-box-like_dom_sf"/>
</dbReference>